<evidence type="ECO:0000256" key="5">
    <source>
        <dbReference type="ARBA" id="ARBA00022989"/>
    </source>
</evidence>
<evidence type="ECO:0000256" key="7">
    <source>
        <dbReference type="SAM" id="Phobius"/>
    </source>
</evidence>
<sequence length="425" mass="44951">MTEKRTSLWRHADFRNLWLGLTASMFGAKVMAVALPLIAAVSLNTSPFEMGLLVAAETLPYLFVSLFAGVWLDRSAKRPILVLTDVVRAAVLLVVPIGWAADFLSFPLLLTISLAVGVCTVVSDIGSASYLPLLVERKDLIEGNSKLELSGSVADIGGNALGGGILQIVSAPFAVIINSATYLVSAVFTLLIRHREAPPAQPEPADGQERVGIWREIAEGAVPVLRNKVVRTLVTATLVFNLFTLLIEPVFLIFVTRTLGLEPFYLGLIFAASGAGALVGSLLADRASQLLGVGRAMVFSLLLAGVAALLIPLATQVPKSMAPLLIVPMHFIDAVMVIVYNVNQRSLRTAVTPDRLQGRMNASIRMIVMGVSPIGAVLGGLFGGWIGAPQTLVLGAVGILLAGVVIVLSDVREVKELPDSAPVTV</sequence>
<feature type="transmembrane region" description="Helical" evidence="7">
    <location>
        <begin position="296"/>
        <end position="315"/>
    </location>
</feature>
<comment type="subcellular location">
    <subcellularLocation>
        <location evidence="1">Cell membrane</location>
        <topology evidence="1">Multi-pass membrane protein</topology>
    </subcellularLocation>
</comment>
<comment type="caution">
    <text evidence="9">The sequence shown here is derived from an EMBL/GenBank/DDBJ whole genome shotgun (WGS) entry which is preliminary data.</text>
</comment>
<dbReference type="CDD" id="cd06173">
    <property type="entry name" value="MFS_MefA_like"/>
    <property type="match status" value="1"/>
</dbReference>
<feature type="transmembrane region" description="Helical" evidence="7">
    <location>
        <begin position="50"/>
        <end position="72"/>
    </location>
</feature>
<protein>
    <submittedName>
        <fullName evidence="9">Putative Major facilitator superfamily MFS-1</fullName>
    </submittedName>
</protein>
<dbReference type="Gene3D" id="1.20.1250.20">
    <property type="entry name" value="MFS general substrate transporter like domains"/>
    <property type="match status" value="1"/>
</dbReference>
<dbReference type="PATRIC" id="fig|1160705.3.peg.2696"/>
<keyword evidence="3" id="KW-1003">Cell membrane</keyword>
<dbReference type="InterPro" id="IPR036259">
    <property type="entry name" value="MFS_trans_sf"/>
</dbReference>
<name>L8PJV6_STRVR</name>
<keyword evidence="4 7" id="KW-0812">Transmembrane</keyword>
<dbReference type="GO" id="GO:0022857">
    <property type="term" value="F:transmembrane transporter activity"/>
    <property type="evidence" value="ECO:0007669"/>
    <property type="project" value="InterPro"/>
</dbReference>
<gene>
    <name evidence="9" type="ORF">STVIR_2721</name>
</gene>
<evidence type="ECO:0000256" key="2">
    <source>
        <dbReference type="ARBA" id="ARBA00022448"/>
    </source>
</evidence>
<dbReference type="AlphaFoldDB" id="L8PJV6"/>
<feature type="transmembrane region" description="Helical" evidence="7">
    <location>
        <begin position="321"/>
        <end position="342"/>
    </location>
</feature>
<dbReference type="InterPro" id="IPR010290">
    <property type="entry name" value="TM_effector"/>
</dbReference>
<dbReference type="Pfam" id="PF05977">
    <property type="entry name" value="MFS_3"/>
    <property type="match status" value="1"/>
</dbReference>
<keyword evidence="5 7" id="KW-1133">Transmembrane helix</keyword>
<dbReference type="EMBL" id="AMLP01000089">
    <property type="protein sequence ID" value="ELS56298.1"/>
    <property type="molecule type" value="Genomic_DNA"/>
</dbReference>
<keyword evidence="2" id="KW-0813">Transport</keyword>
<evidence type="ECO:0000256" key="6">
    <source>
        <dbReference type="ARBA" id="ARBA00023136"/>
    </source>
</evidence>
<dbReference type="PROSITE" id="PS50850">
    <property type="entry name" value="MFS"/>
    <property type="match status" value="1"/>
</dbReference>
<dbReference type="InterPro" id="IPR020846">
    <property type="entry name" value="MFS_dom"/>
</dbReference>
<proteinExistence type="predicted"/>
<evidence type="ECO:0000256" key="4">
    <source>
        <dbReference type="ARBA" id="ARBA00022692"/>
    </source>
</evidence>
<dbReference type="RefSeq" id="WP_003998060.1">
    <property type="nucleotide sequence ID" value="NZ_AMLP01000089.1"/>
</dbReference>
<evidence type="ECO:0000256" key="1">
    <source>
        <dbReference type="ARBA" id="ARBA00004651"/>
    </source>
</evidence>
<keyword evidence="6 7" id="KW-0472">Membrane</keyword>
<feature type="transmembrane region" description="Helical" evidence="7">
    <location>
        <begin position="21"/>
        <end position="44"/>
    </location>
</feature>
<organism evidence="9 10">
    <name type="scientific">Streptomyces viridochromogenes Tue57</name>
    <dbReference type="NCBI Taxonomy" id="1160705"/>
    <lineage>
        <taxon>Bacteria</taxon>
        <taxon>Bacillati</taxon>
        <taxon>Actinomycetota</taxon>
        <taxon>Actinomycetes</taxon>
        <taxon>Kitasatosporales</taxon>
        <taxon>Streptomycetaceae</taxon>
        <taxon>Streptomyces</taxon>
    </lineage>
</organism>
<feature type="transmembrane region" description="Helical" evidence="7">
    <location>
        <begin position="233"/>
        <end position="252"/>
    </location>
</feature>
<feature type="transmembrane region" description="Helical" evidence="7">
    <location>
        <begin position="392"/>
        <end position="411"/>
    </location>
</feature>
<evidence type="ECO:0000256" key="3">
    <source>
        <dbReference type="ARBA" id="ARBA00022475"/>
    </source>
</evidence>
<dbReference type="Proteomes" id="UP000011205">
    <property type="component" value="Unassembled WGS sequence"/>
</dbReference>
<evidence type="ECO:0000259" key="8">
    <source>
        <dbReference type="PROSITE" id="PS50850"/>
    </source>
</evidence>
<feature type="transmembrane region" description="Helical" evidence="7">
    <location>
        <begin position="264"/>
        <end position="284"/>
    </location>
</feature>
<reference evidence="9 10" key="1">
    <citation type="journal article" date="2013" name="Genome Announc.">
        <title>Draft Genome Sequence of Streptomyces viridochromogenes Strain Tu57, Producer of Avilamycin.</title>
        <authorList>
            <person name="Gruning B.A."/>
            <person name="Erxleben A."/>
            <person name="Hahnlein A."/>
            <person name="Gunther S."/>
        </authorList>
    </citation>
    <scope>NUCLEOTIDE SEQUENCE [LARGE SCALE GENOMIC DNA]</scope>
    <source>
        <strain evidence="9 10">Tue57</strain>
    </source>
</reference>
<feature type="domain" description="Major facilitator superfamily (MFS) profile" evidence="8">
    <location>
        <begin position="229"/>
        <end position="425"/>
    </location>
</feature>
<feature type="transmembrane region" description="Helical" evidence="7">
    <location>
        <begin position="79"/>
        <end position="100"/>
    </location>
</feature>
<evidence type="ECO:0000313" key="9">
    <source>
        <dbReference type="EMBL" id="ELS56298.1"/>
    </source>
</evidence>
<feature type="transmembrane region" description="Helical" evidence="7">
    <location>
        <begin position="363"/>
        <end position="386"/>
    </location>
</feature>
<accession>L8PJV6</accession>
<dbReference type="PANTHER" id="PTHR23513">
    <property type="entry name" value="INTEGRAL MEMBRANE EFFLUX PROTEIN-RELATED"/>
    <property type="match status" value="1"/>
</dbReference>
<dbReference type="PANTHER" id="PTHR23513:SF6">
    <property type="entry name" value="MAJOR FACILITATOR SUPERFAMILY ASSOCIATED DOMAIN-CONTAINING PROTEIN"/>
    <property type="match status" value="1"/>
</dbReference>
<dbReference type="GO" id="GO:0005886">
    <property type="term" value="C:plasma membrane"/>
    <property type="evidence" value="ECO:0007669"/>
    <property type="project" value="UniProtKB-SubCell"/>
</dbReference>
<dbReference type="SUPFAM" id="SSF103473">
    <property type="entry name" value="MFS general substrate transporter"/>
    <property type="match status" value="1"/>
</dbReference>
<evidence type="ECO:0000313" key="10">
    <source>
        <dbReference type="Proteomes" id="UP000011205"/>
    </source>
</evidence>
<feature type="transmembrane region" description="Helical" evidence="7">
    <location>
        <begin position="172"/>
        <end position="192"/>
    </location>
</feature>